<evidence type="ECO:0000313" key="2">
    <source>
        <dbReference type="Proteomes" id="UP001497680"/>
    </source>
</evidence>
<proteinExistence type="predicted"/>
<reference evidence="1 2" key="1">
    <citation type="journal article" date="2022" name="New Phytol.">
        <title>Ecological generalism drives hyperdiversity of secondary metabolite gene clusters in xylarialean endophytes.</title>
        <authorList>
            <person name="Franco M.E.E."/>
            <person name="Wisecaver J.H."/>
            <person name="Arnold A.E."/>
            <person name="Ju Y.M."/>
            <person name="Slot J.C."/>
            <person name="Ahrendt S."/>
            <person name="Moore L.P."/>
            <person name="Eastman K.E."/>
            <person name="Scott K."/>
            <person name="Konkel Z."/>
            <person name="Mondo S.J."/>
            <person name="Kuo A."/>
            <person name="Hayes R.D."/>
            <person name="Haridas S."/>
            <person name="Andreopoulos B."/>
            <person name="Riley R."/>
            <person name="LaButti K."/>
            <person name="Pangilinan J."/>
            <person name="Lipzen A."/>
            <person name="Amirebrahimi M."/>
            <person name="Yan J."/>
            <person name="Adam C."/>
            <person name="Keymanesh K."/>
            <person name="Ng V."/>
            <person name="Louie K."/>
            <person name="Northen T."/>
            <person name="Drula E."/>
            <person name="Henrissat B."/>
            <person name="Hsieh H.M."/>
            <person name="Youens-Clark K."/>
            <person name="Lutzoni F."/>
            <person name="Miadlikowska J."/>
            <person name="Eastwood D.C."/>
            <person name="Hamelin R.C."/>
            <person name="Grigoriev I.V."/>
            <person name="U'Ren J.M."/>
        </authorList>
    </citation>
    <scope>NUCLEOTIDE SEQUENCE [LARGE SCALE GENOMIC DNA]</scope>
    <source>
        <strain evidence="1 2">ER1909</strain>
    </source>
</reference>
<sequence length="91" mass="10583">MTKDTVAVLRMKDRKLMTQDKKSIIGQKQETDISLPRWRRNIDVSLKEDQITLADGKHDNVLATVDLWRLGIGYNVNRMLGNNQKLYIVTR</sequence>
<dbReference type="EMBL" id="MU394286">
    <property type="protein sequence ID" value="KAI6091669.1"/>
    <property type="molecule type" value="Genomic_DNA"/>
</dbReference>
<organism evidence="1 2">
    <name type="scientific">Hypoxylon rubiginosum</name>
    <dbReference type="NCBI Taxonomy" id="110542"/>
    <lineage>
        <taxon>Eukaryota</taxon>
        <taxon>Fungi</taxon>
        <taxon>Dikarya</taxon>
        <taxon>Ascomycota</taxon>
        <taxon>Pezizomycotina</taxon>
        <taxon>Sordariomycetes</taxon>
        <taxon>Xylariomycetidae</taxon>
        <taxon>Xylariales</taxon>
        <taxon>Hypoxylaceae</taxon>
        <taxon>Hypoxylon</taxon>
    </lineage>
</organism>
<accession>A0ACC0DG15</accession>
<dbReference type="Proteomes" id="UP001497680">
    <property type="component" value="Unassembled WGS sequence"/>
</dbReference>
<keyword evidence="2" id="KW-1185">Reference proteome</keyword>
<name>A0ACC0DG15_9PEZI</name>
<comment type="caution">
    <text evidence="1">The sequence shown here is derived from an EMBL/GenBank/DDBJ whole genome shotgun (WGS) entry which is preliminary data.</text>
</comment>
<evidence type="ECO:0000313" key="1">
    <source>
        <dbReference type="EMBL" id="KAI6091669.1"/>
    </source>
</evidence>
<gene>
    <name evidence="1" type="ORF">F4821DRAFT_189349</name>
</gene>
<protein>
    <submittedName>
        <fullName evidence="1">Uncharacterized protein</fullName>
    </submittedName>
</protein>